<organism evidence="1 2">
    <name type="scientific">Viridibacillus soli</name>
    <dbReference type="NCBI Taxonomy" id="2798301"/>
    <lineage>
        <taxon>Bacteria</taxon>
        <taxon>Bacillati</taxon>
        <taxon>Bacillota</taxon>
        <taxon>Bacilli</taxon>
        <taxon>Bacillales</taxon>
        <taxon>Caryophanaceae</taxon>
        <taxon>Viridibacillus</taxon>
    </lineage>
</organism>
<proteinExistence type="predicted"/>
<accession>A0ABS1HC29</accession>
<evidence type="ECO:0000313" key="1">
    <source>
        <dbReference type="EMBL" id="MBK3497011.1"/>
    </source>
</evidence>
<protein>
    <submittedName>
        <fullName evidence="1">DUF3888 domain-containing protein</fullName>
    </submittedName>
</protein>
<name>A0ABS1HC29_9BACL</name>
<evidence type="ECO:0000313" key="2">
    <source>
        <dbReference type="Proteomes" id="UP000618943"/>
    </source>
</evidence>
<keyword evidence="2" id="KW-1185">Reference proteome</keyword>
<dbReference type="Proteomes" id="UP000618943">
    <property type="component" value="Unassembled WGS sequence"/>
</dbReference>
<dbReference type="Pfam" id="PF13027">
    <property type="entry name" value="DUF3888"/>
    <property type="match status" value="1"/>
</dbReference>
<sequence length="120" mass="14024">MKSYSSINENDGEIQELLIEEAFLRSMSGEISKAIKDYHGEIRLYFLPKITMVTKNEAEDNFDVTVQVVTYLRAIMPPYGIETITFRIPGYKVLKFEHKEIRGEDLPKDKFDSKSKIKKW</sequence>
<gene>
    <name evidence="1" type="ORF">JFL43_19635</name>
</gene>
<dbReference type="EMBL" id="JAEOAH010000046">
    <property type="protein sequence ID" value="MBK3497011.1"/>
    <property type="molecule type" value="Genomic_DNA"/>
</dbReference>
<dbReference type="InterPro" id="IPR024984">
    <property type="entry name" value="DUF3888"/>
</dbReference>
<reference evidence="1 2" key="1">
    <citation type="submission" date="2020-12" db="EMBL/GenBank/DDBJ databases">
        <title>YIM B01967 draft genome.</title>
        <authorList>
            <person name="Yan X."/>
        </authorList>
    </citation>
    <scope>NUCLEOTIDE SEQUENCE [LARGE SCALE GENOMIC DNA]</scope>
    <source>
        <strain evidence="1 2">YIM B01967</strain>
    </source>
</reference>
<comment type="caution">
    <text evidence="1">The sequence shown here is derived from an EMBL/GenBank/DDBJ whole genome shotgun (WGS) entry which is preliminary data.</text>
</comment>